<evidence type="ECO:0000256" key="6">
    <source>
        <dbReference type="ARBA" id="ARBA00022927"/>
    </source>
</evidence>
<evidence type="ECO:0000256" key="8">
    <source>
        <dbReference type="ARBA" id="ARBA00023010"/>
    </source>
</evidence>
<dbReference type="GO" id="GO:0005524">
    <property type="term" value="F:ATP binding"/>
    <property type="evidence" value="ECO:0007669"/>
    <property type="project" value="UniProtKB-KW"/>
</dbReference>
<keyword evidence="5" id="KW-0067">ATP-binding</keyword>
<feature type="domain" description="SecA family profile" evidence="11">
    <location>
        <begin position="2"/>
        <end position="420"/>
    </location>
</feature>
<evidence type="ECO:0000313" key="12">
    <source>
        <dbReference type="EMBL" id="HEB13703.1"/>
    </source>
</evidence>
<dbReference type="PANTHER" id="PTHR30612">
    <property type="entry name" value="SECA INNER MEMBRANE COMPONENT OF SEC PROTEIN SECRETION SYSTEM"/>
    <property type="match status" value="1"/>
</dbReference>
<evidence type="ECO:0000256" key="1">
    <source>
        <dbReference type="ARBA" id="ARBA00022448"/>
    </source>
</evidence>
<keyword evidence="9" id="KW-0472">Membrane</keyword>
<dbReference type="Gene3D" id="3.90.1440.10">
    <property type="entry name" value="SecA, preprotein cross-linking domain"/>
    <property type="match status" value="1"/>
</dbReference>
<dbReference type="Proteomes" id="UP000885695">
    <property type="component" value="Unassembled WGS sequence"/>
</dbReference>
<sequence length="420" mass="47034">MPNILKAILGDANESAVKKLNPKVGEINSLESEVHKLSDAQLKEKTGELKERLKAGESLDDVLVEAFALVREAAVRTLNQRHFDVQLIGGMVLHEGKIAEMRTGEGKTLTSTLAVYLNALEDKGVHLVTVNDYLTKRDTVWMGQIYHALGISVGCIAHDASYIYDTDFKGTEGADEERDEVGGFKVVESYLRPAERKEAYAADVTYGTNNEFGFDYLRDNMAYSLKTKVQRGHNYVIIDEVDSVLIDEARTPLIISAPDSESSNWYADFARLIPQLKRDEHYKIDEKMRAVTLTEAGIDKVEALSGVKDIYQEKGIKYLHHLEQALRAQALFQLDKDYVVREGQVMIVDEFTGRLLPGRRFSGGLHQALEAKEGVEVQAESITLASVTFQNYFRMYEKIAGMTGTAATSAEEFHKVYHLD</sequence>
<dbReference type="InterPro" id="IPR011115">
    <property type="entry name" value="SecA_DEAD"/>
</dbReference>
<dbReference type="GO" id="GO:0017038">
    <property type="term" value="P:protein import"/>
    <property type="evidence" value="ECO:0007669"/>
    <property type="project" value="InterPro"/>
</dbReference>
<dbReference type="Pfam" id="PF01043">
    <property type="entry name" value="SecA_PP_bind"/>
    <property type="match status" value="1"/>
</dbReference>
<keyword evidence="3" id="KW-0963">Cytoplasm</keyword>
<dbReference type="GO" id="GO:0005886">
    <property type="term" value="C:plasma membrane"/>
    <property type="evidence" value="ECO:0007669"/>
    <property type="project" value="TreeGrafter"/>
</dbReference>
<keyword evidence="1" id="KW-0813">Transport</keyword>
<evidence type="ECO:0000256" key="9">
    <source>
        <dbReference type="ARBA" id="ARBA00023136"/>
    </source>
</evidence>
<dbReference type="SMART" id="SM00958">
    <property type="entry name" value="SecA_PP_bind"/>
    <property type="match status" value="1"/>
</dbReference>
<dbReference type="InterPro" id="IPR027417">
    <property type="entry name" value="P-loop_NTPase"/>
</dbReference>
<evidence type="ECO:0000256" key="7">
    <source>
        <dbReference type="ARBA" id="ARBA00022967"/>
    </source>
</evidence>
<reference evidence="12" key="1">
    <citation type="journal article" date="2020" name="mSystems">
        <title>Genome- and Community-Level Interaction Insights into Carbon Utilization and Element Cycling Functions of Hydrothermarchaeota in Hydrothermal Sediment.</title>
        <authorList>
            <person name="Zhou Z."/>
            <person name="Liu Y."/>
            <person name="Xu W."/>
            <person name="Pan J."/>
            <person name="Luo Z.H."/>
            <person name="Li M."/>
        </authorList>
    </citation>
    <scope>NUCLEOTIDE SEQUENCE [LARGE SCALE GENOMIC DNA]</scope>
    <source>
        <strain evidence="12">HyVt-369</strain>
    </source>
</reference>
<keyword evidence="6" id="KW-0653">Protein transport</keyword>
<accession>A0A7C1NML9</accession>
<proteinExistence type="predicted"/>
<keyword evidence="4" id="KW-0547">Nucleotide-binding</keyword>
<dbReference type="InterPro" id="IPR036670">
    <property type="entry name" value="SecA_X-link_sf"/>
</dbReference>
<dbReference type="PROSITE" id="PS51192">
    <property type="entry name" value="HELICASE_ATP_BIND_1"/>
    <property type="match status" value="1"/>
</dbReference>
<dbReference type="InterPro" id="IPR000185">
    <property type="entry name" value="SecA"/>
</dbReference>
<dbReference type="Gene3D" id="3.40.50.300">
    <property type="entry name" value="P-loop containing nucleotide triphosphate hydrolases"/>
    <property type="match status" value="1"/>
</dbReference>
<evidence type="ECO:0000256" key="5">
    <source>
        <dbReference type="ARBA" id="ARBA00022840"/>
    </source>
</evidence>
<dbReference type="CDD" id="cd17928">
    <property type="entry name" value="DEXDc_SecA"/>
    <property type="match status" value="1"/>
</dbReference>
<dbReference type="PANTHER" id="PTHR30612:SF0">
    <property type="entry name" value="CHLOROPLAST PROTEIN-TRANSPORTING ATPASE"/>
    <property type="match status" value="1"/>
</dbReference>
<organism evidence="12">
    <name type="scientific">candidate division CPR3 bacterium</name>
    <dbReference type="NCBI Taxonomy" id="2268181"/>
    <lineage>
        <taxon>Bacteria</taxon>
        <taxon>Bacteria division CPR3</taxon>
    </lineage>
</organism>
<dbReference type="GO" id="GO:0043952">
    <property type="term" value="P:protein transport by the Sec complex"/>
    <property type="evidence" value="ECO:0007669"/>
    <property type="project" value="TreeGrafter"/>
</dbReference>
<dbReference type="GO" id="GO:0031522">
    <property type="term" value="C:cell envelope Sec protein transport complex"/>
    <property type="evidence" value="ECO:0007669"/>
    <property type="project" value="TreeGrafter"/>
</dbReference>
<dbReference type="Pfam" id="PF07517">
    <property type="entry name" value="SecA_DEAD"/>
    <property type="match status" value="1"/>
</dbReference>
<dbReference type="AlphaFoldDB" id="A0A7C1NML9"/>
<dbReference type="FunFam" id="3.90.1440.10:FF:000002">
    <property type="entry name" value="Protein translocase subunit SecA"/>
    <property type="match status" value="1"/>
</dbReference>
<feature type="domain" description="Helicase ATP-binding" evidence="10">
    <location>
        <begin position="88"/>
        <end position="277"/>
    </location>
</feature>
<keyword evidence="2" id="KW-1003">Cell membrane</keyword>
<name>A0A7C1NML9_UNCC3</name>
<dbReference type="EMBL" id="DRHL01000107">
    <property type="protein sequence ID" value="HEB13703.1"/>
    <property type="molecule type" value="Genomic_DNA"/>
</dbReference>
<gene>
    <name evidence="12" type="ORF">ENI13_01850</name>
</gene>
<evidence type="ECO:0000256" key="2">
    <source>
        <dbReference type="ARBA" id="ARBA00022475"/>
    </source>
</evidence>
<keyword evidence="8" id="KW-0811">Translocation</keyword>
<dbReference type="SUPFAM" id="SSF52540">
    <property type="entry name" value="P-loop containing nucleoside triphosphate hydrolases"/>
    <property type="match status" value="1"/>
</dbReference>
<feature type="non-terminal residue" evidence="12">
    <location>
        <position position="420"/>
    </location>
</feature>
<protein>
    <submittedName>
        <fullName evidence="12">Preprotein translocase subunit SecA</fullName>
    </submittedName>
</protein>
<evidence type="ECO:0000259" key="11">
    <source>
        <dbReference type="PROSITE" id="PS51196"/>
    </source>
</evidence>
<dbReference type="GO" id="GO:0006886">
    <property type="term" value="P:intracellular protein transport"/>
    <property type="evidence" value="ECO:0007669"/>
    <property type="project" value="InterPro"/>
</dbReference>
<dbReference type="SMART" id="SM00957">
    <property type="entry name" value="SecA_DEAD"/>
    <property type="match status" value="1"/>
</dbReference>
<evidence type="ECO:0000259" key="10">
    <source>
        <dbReference type="PROSITE" id="PS51192"/>
    </source>
</evidence>
<dbReference type="GO" id="GO:0006605">
    <property type="term" value="P:protein targeting"/>
    <property type="evidence" value="ECO:0007669"/>
    <property type="project" value="InterPro"/>
</dbReference>
<keyword evidence="7" id="KW-1278">Translocase</keyword>
<comment type="caution">
    <text evidence="12">The sequence shown here is derived from an EMBL/GenBank/DDBJ whole genome shotgun (WGS) entry which is preliminary data.</text>
</comment>
<evidence type="ECO:0000256" key="3">
    <source>
        <dbReference type="ARBA" id="ARBA00022490"/>
    </source>
</evidence>
<dbReference type="SUPFAM" id="SSF81767">
    <property type="entry name" value="Pre-protein crosslinking domain of SecA"/>
    <property type="match status" value="1"/>
</dbReference>
<dbReference type="InterPro" id="IPR014001">
    <property type="entry name" value="Helicase_ATP-bd"/>
</dbReference>
<evidence type="ECO:0000256" key="4">
    <source>
        <dbReference type="ARBA" id="ARBA00022741"/>
    </source>
</evidence>
<dbReference type="PRINTS" id="PR00906">
    <property type="entry name" value="SECA"/>
</dbReference>
<dbReference type="InterPro" id="IPR014018">
    <property type="entry name" value="SecA_motor_DEAD"/>
</dbReference>
<dbReference type="GO" id="GO:0005829">
    <property type="term" value="C:cytosol"/>
    <property type="evidence" value="ECO:0007669"/>
    <property type="project" value="TreeGrafter"/>
</dbReference>
<dbReference type="PROSITE" id="PS51196">
    <property type="entry name" value="SECA_MOTOR_DEAD"/>
    <property type="match status" value="1"/>
</dbReference>
<dbReference type="InterPro" id="IPR011130">
    <property type="entry name" value="SecA_preprotein_X-link_dom"/>
</dbReference>